<organism evidence="4 5">
    <name type="scientific">Thalassolituus maritimus</name>
    <dbReference type="NCBI Taxonomy" id="484498"/>
    <lineage>
        <taxon>Bacteria</taxon>
        <taxon>Pseudomonadati</taxon>
        <taxon>Pseudomonadota</taxon>
        <taxon>Gammaproteobacteria</taxon>
        <taxon>Oceanospirillales</taxon>
        <taxon>Oceanospirillaceae</taxon>
        <taxon>Thalassolituus</taxon>
    </lineage>
</organism>
<evidence type="ECO:0000256" key="2">
    <source>
        <dbReference type="PROSITE-ProRule" id="PRU00703"/>
    </source>
</evidence>
<accession>A0A1N7L0C6</accession>
<dbReference type="SUPFAM" id="SSF54631">
    <property type="entry name" value="CBS-domain pair"/>
    <property type="match status" value="1"/>
</dbReference>
<evidence type="ECO:0000313" key="5">
    <source>
        <dbReference type="Proteomes" id="UP000185639"/>
    </source>
</evidence>
<dbReference type="OrthoDB" id="9794094at2"/>
<keyword evidence="5" id="KW-1185">Reference proteome</keyword>
<evidence type="ECO:0000313" key="4">
    <source>
        <dbReference type="EMBL" id="SIS67271.1"/>
    </source>
</evidence>
<dbReference type="PROSITE" id="PS51371">
    <property type="entry name" value="CBS"/>
    <property type="match status" value="2"/>
</dbReference>
<dbReference type="EMBL" id="FTOH01000003">
    <property type="protein sequence ID" value="SIS67271.1"/>
    <property type="molecule type" value="Genomic_DNA"/>
</dbReference>
<dbReference type="InterPro" id="IPR051257">
    <property type="entry name" value="Diverse_CBS-Domain"/>
</dbReference>
<dbReference type="InterPro" id="IPR046342">
    <property type="entry name" value="CBS_dom_sf"/>
</dbReference>
<dbReference type="CDD" id="cd04584">
    <property type="entry name" value="CBS_pair_AcuB_like"/>
    <property type="match status" value="1"/>
</dbReference>
<dbReference type="Pfam" id="PF00571">
    <property type="entry name" value="CBS"/>
    <property type="match status" value="2"/>
</dbReference>
<feature type="domain" description="CBS" evidence="3">
    <location>
        <begin position="7"/>
        <end position="65"/>
    </location>
</feature>
<dbReference type="InterPro" id="IPR000644">
    <property type="entry name" value="CBS_dom"/>
</dbReference>
<dbReference type="PANTHER" id="PTHR43080">
    <property type="entry name" value="CBS DOMAIN-CONTAINING PROTEIN CBSX3, MITOCHONDRIAL"/>
    <property type="match status" value="1"/>
</dbReference>
<protein>
    <submittedName>
        <fullName evidence="4">Acetoin utilization protein AcuB</fullName>
    </submittedName>
</protein>
<proteinExistence type="predicted"/>
<name>A0A1N7L0C6_9GAMM</name>
<dbReference type="AlphaFoldDB" id="A0A1N7L0C6"/>
<evidence type="ECO:0000259" key="3">
    <source>
        <dbReference type="PROSITE" id="PS51371"/>
    </source>
</evidence>
<gene>
    <name evidence="4" type="ORF">SAMN05421686_103202</name>
</gene>
<dbReference type="STRING" id="484498.SAMN05421686_103202"/>
<dbReference type="RefSeq" id="WP_076514728.1">
    <property type="nucleotide sequence ID" value="NZ_FTOH01000003.1"/>
</dbReference>
<dbReference type="SMART" id="SM00116">
    <property type="entry name" value="CBS"/>
    <property type="match status" value="2"/>
</dbReference>
<feature type="domain" description="CBS" evidence="3">
    <location>
        <begin position="81"/>
        <end position="139"/>
    </location>
</feature>
<dbReference type="Gene3D" id="3.10.580.10">
    <property type="entry name" value="CBS-domain"/>
    <property type="match status" value="1"/>
</dbReference>
<dbReference type="Proteomes" id="UP000185639">
    <property type="component" value="Unassembled WGS sequence"/>
</dbReference>
<reference evidence="5" key="1">
    <citation type="submission" date="2017-01" db="EMBL/GenBank/DDBJ databases">
        <authorList>
            <person name="Varghese N."/>
            <person name="Submissions S."/>
        </authorList>
    </citation>
    <scope>NUCLEOTIDE SEQUENCE [LARGE SCALE GENOMIC DNA]</scope>
    <source>
        <strain evidence="5">DSM 24913</strain>
    </source>
</reference>
<sequence>MIVDSLMTTKVVTVHLDDKLTKLQEIFINTRFHHVLVAENGRLRGVITDRDFFKAVSPYIGTPAETTHDTATINKKAHQIMSRNPVTIKAGSNIREAVSLIYQHGVTCLPILNDEDKIAGILTWRDVFRGLEARYNKPAAPEQRD</sequence>
<evidence type="ECO:0000256" key="1">
    <source>
        <dbReference type="ARBA" id="ARBA00023122"/>
    </source>
</evidence>
<dbReference type="PANTHER" id="PTHR43080:SF2">
    <property type="entry name" value="CBS DOMAIN-CONTAINING PROTEIN"/>
    <property type="match status" value="1"/>
</dbReference>
<keyword evidence="1 2" id="KW-0129">CBS domain</keyword>